<proteinExistence type="predicted"/>
<keyword evidence="2" id="KW-1185">Reference proteome</keyword>
<dbReference type="SUPFAM" id="SSF69025">
    <property type="entry name" value="Hypothetical protein MTH865"/>
    <property type="match status" value="1"/>
</dbReference>
<dbReference type="InterPro" id="IPR024093">
    <property type="entry name" value="Uncharacterised_MTH865"/>
</dbReference>
<sequence>MNTAEIIKKQIVGALAAAKFPINSPEELLQAFPQGTDTTCEAGDIKVTAGEAGKLLTTQDFPFTSAEHVAVTIVGRAGL</sequence>
<reference evidence="1 2" key="1">
    <citation type="submission" date="2023-04" db="EMBL/GenBank/DDBJ databases">
        <authorList>
            <person name="Hsu D."/>
        </authorList>
    </citation>
    <scope>NUCLEOTIDE SEQUENCE [LARGE SCALE GENOMIC DNA]</scope>
    <source>
        <strain evidence="1 2">MK1</strain>
    </source>
</reference>
<dbReference type="AlphaFoldDB" id="A0AAU0UPH5"/>
<dbReference type="RefSeq" id="WP_366921519.1">
    <property type="nucleotide sequence ID" value="NZ_CP121694.1"/>
</dbReference>
<gene>
    <name evidence="1" type="ORF">MFMK1_001924</name>
</gene>
<dbReference type="InterPro" id="IPR036825">
    <property type="entry name" value="MTH865-like_sf"/>
</dbReference>
<dbReference type="Gene3D" id="1.10.238.80">
    <property type="entry name" value="MTH865-like"/>
    <property type="match status" value="1"/>
</dbReference>
<evidence type="ECO:0000313" key="1">
    <source>
        <dbReference type="EMBL" id="WRO22101.1"/>
    </source>
</evidence>
<evidence type="ECO:0000313" key="2">
    <source>
        <dbReference type="Proteomes" id="UP001329915"/>
    </source>
</evidence>
<name>A0AAU0UPH5_9FIRM</name>
<organism evidence="1 2">
    <name type="scientific">Metallumcola ferriviriculae</name>
    <dbReference type="NCBI Taxonomy" id="3039180"/>
    <lineage>
        <taxon>Bacteria</taxon>
        <taxon>Bacillati</taxon>
        <taxon>Bacillota</taxon>
        <taxon>Clostridia</taxon>
        <taxon>Neomoorellales</taxon>
        <taxon>Desulfitibacteraceae</taxon>
        <taxon>Metallumcola</taxon>
    </lineage>
</organism>
<dbReference type="EMBL" id="CP121694">
    <property type="protein sequence ID" value="WRO22101.1"/>
    <property type="molecule type" value="Genomic_DNA"/>
</dbReference>
<dbReference type="Pfam" id="PF07747">
    <property type="entry name" value="MTH865"/>
    <property type="match status" value="1"/>
</dbReference>
<accession>A0AAU0UPH5</accession>
<protein>
    <submittedName>
        <fullName evidence="1">MTH865 family protein</fullName>
    </submittedName>
</protein>
<dbReference type="Proteomes" id="UP001329915">
    <property type="component" value="Chromosome"/>
</dbReference>
<dbReference type="KEGG" id="dbc:MFMK1_001924"/>